<dbReference type="GeneID" id="37181156"/>
<protein>
    <submittedName>
        <fullName evidence="2">Uncharacterized protein</fullName>
    </submittedName>
</protein>
<keyword evidence="3" id="KW-1185">Reference proteome</keyword>
<dbReference type="AlphaFoldDB" id="A0A8T8X6Z5"/>
<keyword evidence="1" id="KW-0812">Transmembrane</keyword>
<feature type="transmembrane region" description="Helical" evidence="1">
    <location>
        <begin position="16"/>
        <end position="38"/>
    </location>
</feature>
<dbReference type="Proteomes" id="UP000249497">
    <property type="component" value="Unassembled WGS sequence"/>
</dbReference>
<dbReference type="RefSeq" id="XP_025529123.1">
    <property type="nucleotide sequence ID" value="XM_025677463.1"/>
</dbReference>
<sequence length="121" mass="13330">MLAGAGWLAYLLTLGYLLLPACLLPFSFNLLVLALALAHTLTHLSWVRRLSYSRFHPGPPLPLSFSTLSLSFSFFTLPPPIPFTPILPIPLSHLIGPLSPKTISTIPSLDLLLSKWYPPEL</sequence>
<dbReference type="EMBL" id="KZ824784">
    <property type="protein sequence ID" value="RAH83229.1"/>
    <property type="molecule type" value="Genomic_DNA"/>
</dbReference>
<evidence type="ECO:0000313" key="3">
    <source>
        <dbReference type="Proteomes" id="UP000249497"/>
    </source>
</evidence>
<gene>
    <name evidence="2" type="ORF">BO86DRAFT_54331</name>
</gene>
<evidence type="ECO:0000313" key="2">
    <source>
        <dbReference type="EMBL" id="RAH83229.1"/>
    </source>
</evidence>
<accession>A0A8T8X6Z5</accession>
<evidence type="ECO:0000256" key="1">
    <source>
        <dbReference type="SAM" id="Phobius"/>
    </source>
</evidence>
<keyword evidence="1" id="KW-0472">Membrane</keyword>
<keyword evidence="1" id="KW-1133">Transmembrane helix</keyword>
<name>A0A8T8X6Z5_ASPJA</name>
<reference evidence="2 3" key="1">
    <citation type="submission" date="2018-02" db="EMBL/GenBank/DDBJ databases">
        <title>The genomes of Aspergillus section Nigri reveals drivers in fungal speciation.</title>
        <authorList>
            <consortium name="DOE Joint Genome Institute"/>
            <person name="Vesth T.C."/>
            <person name="Nybo J."/>
            <person name="Theobald S."/>
            <person name="Brandl J."/>
            <person name="Frisvad J.C."/>
            <person name="Nielsen K.F."/>
            <person name="Lyhne E.K."/>
            <person name="Kogle M.E."/>
            <person name="Kuo A."/>
            <person name="Riley R."/>
            <person name="Clum A."/>
            <person name="Nolan M."/>
            <person name="Lipzen A."/>
            <person name="Salamov A."/>
            <person name="Henrissat B."/>
            <person name="Wiebenga A."/>
            <person name="De vries R.P."/>
            <person name="Grigoriev I.V."/>
            <person name="Mortensen U.H."/>
            <person name="Andersen M.R."/>
            <person name="Baker S.E."/>
        </authorList>
    </citation>
    <scope>NUCLEOTIDE SEQUENCE [LARGE SCALE GENOMIC DNA]</scope>
    <source>
        <strain evidence="2 3">CBS 114.51</strain>
    </source>
</reference>
<organism evidence="2 3">
    <name type="scientific">Aspergillus japonicus CBS 114.51</name>
    <dbReference type="NCBI Taxonomy" id="1448312"/>
    <lineage>
        <taxon>Eukaryota</taxon>
        <taxon>Fungi</taxon>
        <taxon>Dikarya</taxon>
        <taxon>Ascomycota</taxon>
        <taxon>Pezizomycotina</taxon>
        <taxon>Eurotiomycetes</taxon>
        <taxon>Eurotiomycetidae</taxon>
        <taxon>Eurotiales</taxon>
        <taxon>Aspergillaceae</taxon>
        <taxon>Aspergillus</taxon>
        <taxon>Aspergillus subgen. Circumdati</taxon>
    </lineage>
</organism>
<proteinExistence type="predicted"/>